<organism evidence="2 3">
    <name type="scientific">Lithospermum erythrorhizon</name>
    <name type="common">Purple gromwell</name>
    <name type="synonym">Lithospermum officinale var. erythrorhizon</name>
    <dbReference type="NCBI Taxonomy" id="34254"/>
    <lineage>
        <taxon>Eukaryota</taxon>
        <taxon>Viridiplantae</taxon>
        <taxon>Streptophyta</taxon>
        <taxon>Embryophyta</taxon>
        <taxon>Tracheophyta</taxon>
        <taxon>Spermatophyta</taxon>
        <taxon>Magnoliopsida</taxon>
        <taxon>eudicotyledons</taxon>
        <taxon>Gunneridae</taxon>
        <taxon>Pentapetalae</taxon>
        <taxon>asterids</taxon>
        <taxon>lamiids</taxon>
        <taxon>Boraginales</taxon>
        <taxon>Boraginaceae</taxon>
        <taxon>Boraginoideae</taxon>
        <taxon>Lithospermeae</taxon>
        <taxon>Lithospermum</taxon>
    </lineage>
</organism>
<comment type="caution">
    <text evidence="2">The sequence shown here is derived from an EMBL/GenBank/DDBJ whole genome shotgun (WGS) entry which is preliminary data.</text>
</comment>
<dbReference type="InterPro" id="IPR019181">
    <property type="entry name" value="LSM12_ABD"/>
</dbReference>
<reference evidence="2 3" key="1">
    <citation type="submission" date="2024-01" db="EMBL/GenBank/DDBJ databases">
        <title>The complete chloroplast genome sequence of Lithospermum erythrorhizon: insights into the phylogenetic relationship among Boraginaceae species and the maternal lineages of purple gromwells.</title>
        <authorList>
            <person name="Okada T."/>
            <person name="Watanabe K."/>
        </authorList>
    </citation>
    <scope>NUCLEOTIDE SEQUENCE [LARGE SCALE GENOMIC DNA]</scope>
</reference>
<dbReference type="AlphaFoldDB" id="A0AAV3PYP5"/>
<dbReference type="PROSITE" id="PS52001">
    <property type="entry name" value="AD"/>
    <property type="match status" value="1"/>
</dbReference>
<protein>
    <recommendedName>
        <fullName evidence="1">AD domain-containing protein</fullName>
    </recommendedName>
</protein>
<dbReference type="InterPro" id="IPR047574">
    <property type="entry name" value="AD"/>
</dbReference>
<sequence length="148" mass="16597">MRRAIFPGIQEGIKSIAGPKRNIRLLKANYIKEFTFLGQGDDPLNINNCFVDLNALQAREDSAIRQAEMDAERIGVGVTSEAQSIFDALSKTLPVRWDKTVIVVMNEVRVTSPYLPESVKGGTAPANERVRKVLELERKRLQSRNTTQ</sequence>
<keyword evidence="3" id="KW-1185">Reference proteome</keyword>
<dbReference type="EMBL" id="BAABME010002802">
    <property type="protein sequence ID" value="GAA0156178.1"/>
    <property type="molecule type" value="Genomic_DNA"/>
</dbReference>
<dbReference type="PANTHER" id="PTHR13542">
    <property type="entry name" value="LSM12 HOMOLOG"/>
    <property type="match status" value="1"/>
</dbReference>
<evidence type="ECO:0000313" key="3">
    <source>
        <dbReference type="Proteomes" id="UP001454036"/>
    </source>
</evidence>
<dbReference type="Pfam" id="PF09793">
    <property type="entry name" value="AD"/>
    <property type="match status" value="1"/>
</dbReference>
<name>A0AAV3PYP5_LITER</name>
<feature type="domain" description="AD" evidence="1">
    <location>
        <begin position="49"/>
        <end position="142"/>
    </location>
</feature>
<accession>A0AAV3PYP5</accession>
<dbReference type="InterPro" id="IPR039683">
    <property type="entry name" value="Lsm12-like"/>
</dbReference>
<evidence type="ECO:0000313" key="2">
    <source>
        <dbReference type="EMBL" id="GAA0156178.1"/>
    </source>
</evidence>
<dbReference type="SMART" id="SM00995">
    <property type="entry name" value="AD"/>
    <property type="match status" value="1"/>
</dbReference>
<evidence type="ECO:0000259" key="1">
    <source>
        <dbReference type="PROSITE" id="PS52001"/>
    </source>
</evidence>
<dbReference type="Proteomes" id="UP001454036">
    <property type="component" value="Unassembled WGS sequence"/>
</dbReference>
<gene>
    <name evidence="2" type="ORF">LIER_13730</name>
</gene>
<proteinExistence type="predicted"/>